<keyword evidence="3" id="KW-0732">Signal</keyword>
<dbReference type="InterPro" id="IPR011048">
    <property type="entry name" value="Haem_d1_sf"/>
</dbReference>
<evidence type="ECO:0000313" key="5">
    <source>
        <dbReference type="Proteomes" id="UP000829685"/>
    </source>
</evidence>
<dbReference type="InterPro" id="IPR019405">
    <property type="entry name" value="Lactonase_7-beta_prop"/>
</dbReference>
<organism evidence="4 5">
    <name type="scientific">Neoarthrinium moseri</name>
    <dbReference type="NCBI Taxonomy" id="1658444"/>
    <lineage>
        <taxon>Eukaryota</taxon>
        <taxon>Fungi</taxon>
        <taxon>Dikarya</taxon>
        <taxon>Ascomycota</taxon>
        <taxon>Pezizomycotina</taxon>
        <taxon>Sordariomycetes</taxon>
        <taxon>Xylariomycetidae</taxon>
        <taxon>Amphisphaeriales</taxon>
        <taxon>Apiosporaceae</taxon>
        <taxon>Neoarthrinium</taxon>
    </lineage>
</organism>
<gene>
    <name evidence="4" type="ORF">JX265_003222</name>
</gene>
<accession>A0A9P9WTV2</accession>
<dbReference type="EMBL" id="JAFIMR010000005">
    <property type="protein sequence ID" value="KAI1879045.1"/>
    <property type="molecule type" value="Genomic_DNA"/>
</dbReference>
<feature type="chain" id="PRO_5040398277" description="6-phosphogluconolactonase" evidence="3">
    <location>
        <begin position="21"/>
        <end position="399"/>
    </location>
</feature>
<dbReference type="Gene3D" id="2.130.10.10">
    <property type="entry name" value="YVTN repeat-like/Quinoprotein amine dehydrogenase"/>
    <property type="match status" value="1"/>
</dbReference>
<dbReference type="InterPro" id="IPR015943">
    <property type="entry name" value="WD40/YVTN_repeat-like_dom_sf"/>
</dbReference>
<dbReference type="GO" id="GO:0017057">
    <property type="term" value="F:6-phosphogluconolactonase activity"/>
    <property type="evidence" value="ECO:0007669"/>
    <property type="project" value="TreeGrafter"/>
</dbReference>
<dbReference type="Proteomes" id="UP000829685">
    <property type="component" value="Unassembled WGS sequence"/>
</dbReference>
<dbReference type="SUPFAM" id="SSF51004">
    <property type="entry name" value="C-terminal (heme d1) domain of cytochrome cd1-nitrite reductase"/>
    <property type="match status" value="1"/>
</dbReference>
<keyword evidence="5" id="KW-1185">Reference proteome</keyword>
<evidence type="ECO:0008006" key="6">
    <source>
        <dbReference type="Google" id="ProtNLM"/>
    </source>
</evidence>
<evidence type="ECO:0000256" key="1">
    <source>
        <dbReference type="ARBA" id="ARBA00005564"/>
    </source>
</evidence>
<comment type="caution">
    <text evidence="4">The sequence shown here is derived from an EMBL/GenBank/DDBJ whole genome shotgun (WGS) entry which is preliminary data.</text>
</comment>
<feature type="signal peptide" evidence="3">
    <location>
        <begin position="1"/>
        <end position="20"/>
    </location>
</feature>
<dbReference type="PANTHER" id="PTHR30344">
    <property type="entry name" value="6-PHOSPHOGLUCONOLACTONASE-RELATED"/>
    <property type="match status" value="1"/>
</dbReference>
<comment type="similarity">
    <text evidence="1">Belongs to the cycloisomerase 2 family.</text>
</comment>
<evidence type="ECO:0000313" key="4">
    <source>
        <dbReference type="EMBL" id="KAI1879045.1"/>
    </source>
</evidence>
<dbReference type="InterPro" id="IPR050282">
    <property type="entry name" value="Cycloisomerase_2"/>
</dbReference>
<evidence type="ECO:0000256" key="3">
    <source>
        <dbReference type="SAM" id="SignalP"/>
    </source>
</evidence>
<protein>
    <recommendedName>
        <fullName evidence="6">6-phosphogluconolactonase</fullName>
    </recommendedName>
</protein>
<name>A0A9P9WTV2_9PEZI</name>
<evidence type="ECO:0000256" key="2">
    <source>
        <dbReference type="SAM" id="MobiDB-lite"/>
    </source>
</evidence>
<dbReference type="Pfam" id="PF10282">
    <property type="entry name" value="Lactonase"/>
    <property type="match status" value="1"/>
</dbReference>
<reference evidence="4" key="1">
    <citation type="submission" date="2021-03" db="EMBL/GenBank/DDBJ databases">
        <title>Revisited historic fungal species revealed as producer of novel bioactive compounds through whole genome sequencing and comparative genomics.</title>
        <authorList>
            <person name="Vignolle G.A."/>
            <person name="Hochenegger N."/>
            <person name="Mach R.L."/>
            <person name="Mach-Aigner A.R."/>
            <person name="Javad Rahimi M."/>
            <person name="Salim K.A."/>
            <person name="Chan C.M."/>
            <person name="Lim L.B.L."/>
            <person name="Cai F."/>
            <person name="Druzhinina I.S."/>
            <person name="U'Ren J.M."/>
            <person name="Derntl C."/>
        </authorList>
    </citation>
    <scope>NUCLEOTIDE SEQUENCE</scope>
    <source>
        <strain evidence="4">TUCIM 5799</strain>
    </source>
</reference>
<feature type="region of interest" description="Disordered" evidence="2">
    <location>
        <begin position="156"/>
        <end position="177"/>
    </location>
</feature>
<dbReference type="AlphaFoldDB" id="A0A9P9WTV2"/>
<proteinExistence type="inferred from homology"/>
<sequence>MPRLLSLVVAALGLAPAAIADKLLASHYSGKVYSLDLTVSGSTGTLKSTSSTGGCGKMPTWLTLDSATGTLYCFDESGAGQQGVSGGVVTSYTVNTDGSLTQTGQSKTAGGEVHGSFYGGSTGTGFVAMAEYDASTVTTFKLPLTSSNQALQKEKFTMNGSGPNKSRQDKPHPHSVITDPTGKFLLAPDLGADLVRVFSIDASSGKLTACAAGQAGGGDGPRHGAFWSPKPGSTTGQMLYTVNELGNSVSAWKVTYPSSGCLTLAKSQTVSTYPAGKSAPAGSKAAELHVSGNFLYAVNRNDKTFGAKEDSIVTYSIDATTGAITFVEQTNAHAWYPRTFAINKAGTYVAIGGQTSSNVAIIQRDPTTGKLGGLVANLAIATPGTDGAEDGLSAVIWDE</sequence>
<dbReference type="PANTHER" id="PTHR30344:SF1">
    <property type="entry name" value="6-PHOSPHOGLUCONOLACTONASE"/>
    <property type="match status" value="1"/>
</dbReference>